<dbReference type="SUPFAM" id="SSF52833">
    <property type="entry name" value="Thioredoxin-like"/>
    <property type="match status" value="1"/>
</dbReference>
<organism evidence="6 7">
    <name type="scientific">Stephania cephalantha</name>
    <dbReference type="NCBI Taxonomy" id="152367"/>
    <lineage>
        <taxon>Eukaryota</taxon>
        <taxon>Viridiplantae</taxon>
        <taxon>Streptophyta</taxon>
        <taxon>Embryophyta</taxon>
        <taxon>Tracheophyta</taxon>
        <taxon>Spermatophyta</taxon>
        <taxon>Magnoliopsida</taxon>
        <taxon>Ranunculales</taxon>
        <taxon>Menispermaceae</taxon>
        <taxon>Menispermoideae</taxon>
        <taxon>Cissampelideae</taxon>
        <taxon>Stephania</taxon>
    </lineage>
</organism>
<dbReference type="Proteomes" id="UP001419268">
    <property type="component" value="Unassembled WGS sequence"/>
</dbReference>
<dbReference type="EMBL" id="JBBNAG010000004">
    <property type="protein sequence ID" value="KAK9139426.1"/>
    <property type="molecule type" value="Genomic_DNA"/>
</dbReference>
<evidence type="ECO:0000259" key="5">
    <source>
        <dbReference type="Pfam" id="PF00462"/>
    </source>
</evidence>
<dbReference type="AlphaFoldDB" id="A0AAP0JT20"/>
<comment type="similarity">
    <text evidence="2">Belongs to the glutaredoxin family. CC-type subfamily.</text>
</comment>
<evidence type="ECO:0000313" key="7">
    <source>
        <dbReference type="Proteomes" id="UP001419268"/>
    </source>
</evidence>
<feature type="domain" description="Glutaredoxin" evidence="5">
    <location>
        <begin position="17"/>
        <end position="84"/>
    </location>
</feature>
<evidence type="ECO:0000256" key="2">
    <source>
        <dbReference type="ARBA" id="ARBA00007568"/>
    </source>
</evidence>
<dbReference type="CDD" id="cd03419">
    <property type="entry name" value="GRX_GRXh_1_2_like"/>
    <property type="match status" value="1"/>
</dbReference>
<dbReference type="PROSITE" id="PS51354">
    <property type="entry name" value="GLUTAREDOXIN_2"/>
    <property type="match status" value="1"/>
</dbReference>
<comment type="caution">
    <text evidence="6">The sequence shown here is derived from an EMBL/GenBank/DDBJ whole genome shotgun (WGS) entry which is preliminary data.</text>
</comment>
<keyword evidence="4" id="KW-0676">Redox-active center</keyword>
<dbReference type="PANTHER" id="PTHR10168">
    <property type="entry name" value="GLUTAREDOXIN"/>
    <property type="match status" value="1"/>
</dbReference>
<evidence type="ECO:0000256" key="4">
    <source>
        <dbReference type="ARBA" id="ARBA00023284"/>
    </source>
</evidence>
<keyword evidence="7" id="KW-1185">Reference proteome</keyword>
<dbReference type="PRINTS" id="PR00160">
    <property type="entry name" value="GLUTAREDOXIN"/>
</dbReference>
<dbReference type="Pfam" id="PF00462">
    <property type="entry name" value="Glutaredoxin"/>
    <property type="match status" value="1"/>
</dbReference>
<dbReference type="InterPro" id="IPR011905">
    <property type="entry name" value="GlrX-like_pln_2"/>
</dbReference>
<evidence type="ECO:0000256" key="1">
    <source>
        <dbReference type="ARBA" id="ARBA00004496"/>
    </source>
</evidence>
<comment type="subcellular location">
    <subcellularLocation>
        <location evidence="1">Cytoplasm</location>
    </subcellularLocation>
</comment>
<reference evidence="6 7" key="1">
    <citation type="submission" date="2024-01" db="EMBL/GenBank/DDBJ databases">
        <title>Genome assemblies of Stephania.</title>
        <authorList>
            <person name="Yang L."/>
        </authorList>
    </citation>
    <scope>NUCLEOTIDE SEQUENCE [LARGE SCALE GENOMIC DNA]</scope>
    <source>
        <strain evidence="6">JXDWG</strain>
        <tissue evidence="6">Leaf</tissue>
    </source>
</reference>
<evidence type="ECO:0000256" key="3">
    <source>
        <dbReference type="ARBA" id="ARBA00022490"/>
    </source>
</evidence>
<name>A0AAP0JT20_9MAGN</name>
<dbReference type="Gene3D" id="3.40.30.10">
    <property type="entry name" value="Glutaredoxin"/>
    <property type="match status" value="1"/>
</dbReference>
<dbReference type="InterPro" id="IPR014025">
    <property type="entry name" value="Glutaredoxin_subgr"/>
</dbReference>
<dbReference type="InterPro" id="IPR036249">
    <property type="entry name" value="Thioredoxin-like_sf"/>
</dbReference>
<accession>A0AAP0JT20</accession>
<protein>
    <recommendedName>
        <fullName evidence="5">Glutaredoxin domain-containing protein</fullName>
    </recommendedName>
</protein>
<evidence type="ECO:0000313" key="6">
    <source>
        <dbReference type="EMBL" id="KAK9139426.1"/>
    </source>
</evidence>
<keyword evidence="3" id="KW-0963">Cytoplasm</keyword>
<proteinExistence type="inferred from homology"/>
<dbReference type="GO" id="GO:0005737">
    <property type="term" value="C:cytoplasm"/>
    <property type="evidence" value="ECO:0007669"/>
    <property type="project" value="UniProtKB-SubCell"/>
</dbReference>
<dbReference type="NCBIfam" id="TIGR02189">
    <property type="entry name" value="GlrX-like_plant"/>
    <property type="match status" value="1"/>
</dbReference>
<gene>
    <name evidence="6" type="ORF">Scep_009107</name>
</gene>
<dbReference type="InterPro" id="IPR002109">
    <property type="entry name" value="Glutaredoxin"/>
</dbReference>
<sequence length="104" mass="10732">MESVMRLLRSSGGDSGVVIFSKSTCCMCHTVKVLFEGIGVHPIVHEIDQISNEGLNIEKALMALAAGSGSTAAVPAVFIGGAYVGSTNEVMSMHLGGSLLPLLL</sequence>